<dbReference type="SUPFAM" id="SSF53756">
    <property type="entry name" value="UDP-Glycosyltransferase/glycogen phosphorylase"/>
    <property type="match status" value="1"/>
</dbReference>
<gene>
    <name evidence="3" type="ORF">ACFY35_02290</name>
</gene>
<feature type="domain" description="Erythromycin biosynthesis protein CIII-like C-terminal" evidence="2">
    <location>
        <begin position="296"/>
        <end position="396"/>
    </location>
</feature>
<dbReference type="InterPro" id="IPR010610">
    <property type="entry name" value="EryCIII-like_C"/>
</dbReference>
<dbReference type="CDD" id="cd03784">
    <property type="entry name" value="GT1_Gtf-like"/>
    <property type="match status" value="1"/>
</dbReference>
<dbReference type="RefSeq" id="WP_026207127.1">
    <property type="nucleotide sequence ID" value="NZ_JBIAZU010000001.1"/>
</dbReference>
<dbReference type="InterPro" id="IPR004276">
    <property type="entry name" value="GlycoTrans_28_N"/>
</dbReference>
<keyword evidence="4" id="KW-1185">Reference proteome</keyword>
<evidence type="ECO:0000259" key="1">
    <source>
        <dbReference type="Pfam" id="PF03033"/>
    </source>
</evidence>
<sequence>MRVLIVTSGSVGDVAPYAGLGARLRDAGHAVTLATHEPFRAAVERAGLEFAPLPGDLRATLAHALGGMGPRALGRQFRLARPLIASLGQGIAAAAAAVRPDAMLLSTMVAPLGYQVAEAYGIRRAGVFLQPVQPTREFGSVLLGGRSLGPVGNRVAGRVASRGIQPLYAGPIRELRRELGLPAVPLAELRQRQELREPTFHGFSPAIVPRPEDWPPQLEVTGYWWPAEDKDWRPPPALEAFLAAGTPPVFVGFGSMAPGQGRRLGEIVGAAVRRAGVRAVVQAGWSELAAGDGDDVLGIGAAPHSWLFPRVAAVVHHAGAGTTAAGLRAGVPAVAVPVLADQPFWARRLHDLGAAPRPIPMPALTAEALAAALCRVTGNPHYAARAQALQARVNAEDGAAPIRKWIG</sequence>
<dbReference type="Proteomes" id="UP001602245">
    <property type="component" value="Unassembled WGS sequence"/>
</dbReference>
<evidence type="ECO:0000259" key="2">
    <source>
        <dbReference type="Pfam" id="PF06722"/>
    </source>
</evidence>
<dbReference type="Pfam" id="PF03033">
    <property type="entry name" value="Glyco_transf_28"/>
    <property type="match status" value="1"/>
</dbReference>
<dbReference type="EMBL" id="JBIAZU010000001">
    <property type="protein sequence ID" value="MFF5288236.1"/>
    <property type="molecule type" value="Genomic_DNA"/>
</dbReference>
<comment type="caution">
    <text evidence="3">The sequence shown here is derived from an EMBL/GenBank/DDBJ whole genome shotgun (WGS) entry which is preliminary data.</text>
</comment>
<protein>
    <submittedName>
        <fullName evidence="3">Glycosyltransferase</fullName>
    </submittedName>
</protein>
<dbReference type="Gene3D" id="3.40.50.2000">
    <property type="entry name" value="Glycogen Phosphorylase B"/>
    <property type="match status" value="2"/>
</dbReference>
<reference evidence="3 4" key="1">
    <citation type="submission" date="2024-10" db="EMBL/GenBank/DDBJ databases">
        <title>The Natural Products Discovery Center: Release of the First 8490 Sequenced Strains for Exploring Actinobacteria Biosynthetic Diversity.</title>
        <authorList>
            <person name="Kalkreuter E."/>
            <person name="Kautsar S.A."/>
            <person name="Yang D."/>
            <person name="Bader C.D."/>
            <person name="Teijaro C.N."/>
            <person name="Fluegel L."/>
            <person name="Davis C.M."/>
            <person name="Simpson J.R."/>
            <person name="Lauterbach L."/>
            <person name="Steele A.D."/>
            <person name="Gui C."/>
            <person name="Meng S."/>
            <person name="Li G."/>
            <person name="Viehrig K."/>
            <person name="Ye F."/>
            <person name="Su P."/>
            <person name="Kiefer A.F."/>
            <person name="Nichols A."/>
            <person name="Cepeda A.J."/>
            <person name="Yan W."/>
            <person name="Fan B."/>
            <person name="Jiang Y."/>
            <person name="Adhikari A."/>
            <person name="Zheng C.-J."/>
            <person name="Schuster L."/>
            <person name="Cowan T.M."/>
            <person name="Smanski M.J."/>
            <person name="Chevrette M.G."/>
            <person name="De Carvalho L.P.S."/>
            <person name="Shen B."/>
        </authorList>
    </citation>
    <scope>NUCLEOTIDE SEQUENCE [LARGE SCALE GENOMIC DNA]</scope>
    <source>
        <strain evidence="3 4">NPDC000087</strain>
    </source>
</reference>
<organism evidence="3 4">
    <name type="scientific">Paractinoplanes globisporus</name>
    <dbReference type="NCBI Taxonomy" id="113565"/>
    <lineage>
        <taxon>Bacteria</taxon>
        <taxon>Bacillati</taxon>
        <taxon>Actinomycetota</taxon>
        <taxon>Actinomycetes</taxon>
        <taxon>Micromonosporales</taxon>
        <taxon>Micromonosporaceae</taxon>
        <taxon>Paractinoplanes</taxon>
    </lineage>
</organism>
<dbReference type="PANTHER" id="PTHR48050:SF13">
    <property type="entry name" value="STEROL 3-BETA-GLUCOSYLTRANSFERASE UGT80A2"/>
    <property type="match status" value="1"/>
</dbReference>
<dbReference type="InterPro" id="IPR050426">
    <property type="entry name" value="Glycosyltransferase_28"/>
</dbReference>
<name>A0ABW6W4L6_9ACTN</name>
<proteinExistence type="predicted"/>
<accession>A0ABW6W4L6</accession>
<evidence type="ECO:0000313" key="3">
    <source>
        <dbReference type="EMBL" id="MFF5288236.1"/>
    </source>
</evidence>
<evidence type="ECO:0000313" key="4">
    <source>
        <dbReference type="Proteomes" id="UP001602245"/>
    </source>
</evidence>
<dbReference type="InterPro" id="IPR002213">
    <property type="entry name" value="UDP_glucos_trans"/>
</dbReference>
<dbReference type="Pfam" id="PF06722">
    <property type="entry name" value="EryCIII-like_C"/>
    <property type="match status" value="1"/>
</dbReference>
<dbReference type="PANTHER" id="PTHR48050">
    <property type="entry name" value="STEROL 3-BETA-GLUCOSYLTRANSFERASE"/>
    <property type="match status" value="1"/>
</dbReference>
<feature type="domain" description="Glycosyltransferase family 28 N-terminal" evidence="1">
    <location>
        <begin position="3"/>
        <end position="78"/>
    </location>
</feature>